<name>A0A1M6JF93_MALRU</name>
<dbReference type="STRING" id="1122189.SAMN02745165_02427"/>
<feature type="transmembrane region" description="Helical" evidence="1">
    <location>
        <begin position="101"/>
        <end position="123"/>
    </location>
</feature>
<dbReference type="Proteomes" id="UP000184171">
    <property type="component" value="Unassembled WGS sequence"/>
</dbReference>
<feature type="transmembrane region" description="Helical" evidence="1">
    <location>
        <begin position="135"/>
        <end position="156"/>
    </location>
</feature>
<dbReference type="RefSeq" id="WP_072909002.1">
    <property type="nucleotide sequence ID" value="NZ_FQZT01000008.1"/>
</dbReference>
<gene>
    <name evidence="2" type="ORF">SAMN02745165_02427</name>
</gene>
<accession>A0A1M6JF93</accession>
<proteinExistence type="predicted"/>
<feature type="transmembrane region" description="Helical" evidence="1">
    <location>
        <begin position="253"/>
        <end position="271"/>
    </location>
</feature>
<sequence length="280" mass="31164">MALHSFTSFSPENRRLIYLLSGCHLLWCAAVFLLYLLGDMLPVQSILLNGVFLLLQLFAAAQLLLPVLLLHPEDRSRGFYIFWGFILSAAIWLLHQFPATTWLATLQSGLLLLTGTLVGAALARYVKRLWELIPVCLAMTLADFASWSVGPTAIFSEQIKQHYLDPTGPPPLIDMILVKLAFPGATGVTPVFGISDWIMVVFFAIVAHRHKINDNLLGPEGEKLARRRQIGRYLPVSLLALTGAILLAQTSGLFLPALPLIALVMLLWYGLRHIRVKRFS</sequence>
<reference evidence="2 3" key="1">
    <citation type="submission" date="2016-11" db="EMBL/GenBank/DDBJ databases">
        <authorList>
            <person name="Jaros S."/>
            <person name="Januszkiewicz K."/>
            <person name="Wedrychowicz H."/>
        </authorList>
    </citation>
    <scope>NUCLEOTIDE SEQUENCE [LARGE SCALE GENOMIC DNA]</scope>
    <source>
        <strain evidence="2 3">DSM 5091</strain>
    </source>
</reference>
<feature type="transmembrane region" description="Helical" evidence="1">
    <location>
        <begin position="16"/>
        <end position="38"/>
    </location>
</feature>
<feature type="transmembrane region" description="Helical" evidence="1">
    <location>
        <begin position="176"/>
        <end position="209"/>
    </location>
</feature>
<keyword evidence="1" id="KW-1133">Transmembrane helix</keyword>
<keyword evidence="1" id="KW-0812">Transmembrane</keyword>
<keyword evidence="3" id="KW-1185">Reference proteome</keyword>
<keyword evidence="1" id="KW-0472">Membrane</keyword>
<dbReference type="AlphaFoldDB" id="A0A1M6JF93"/>
<evidence type="ECO:0000256" key="1">
    <source>
        <dbReference type="SAM" id="Phobius"/>
    </source>
</evidence>
<feature type="transmembrane region" description="Helical" evidence="1">
    <location>
        <begin position="50"/>
        <end position="71"/>
    </location>
</feature>
<protein>
    <submittedName>
        <fullName evidence="2">Uncharacterized protein</fullName>
    </submittedName>
</protein>
<feature type="transmembrane region" description="Helical" evidence="1">
    <location>
        <begin position="78"/>
        <end position="95"/>
    </location>
</feature>
<evidence type="ECO:0000313" key="2">
    <source>
        <dbReference type="EMBL" id="SHJ45371.1"/>
    </source>
</evidence>
<dbReference type="OrthoDB" id="5405880at2"/>
<evidence type="ECO:0000313" key="3">
    <source>
        <dbReference type="Proteomes" id="UP000184171"/>
    </source>
</evidence>
<organism evidence="2 3">
    <name type="scientific">Malonomonas rubra DSM 5091</name>
    <dbReference type="NCBI Taxonomy" id="1122189"/>
    <lineage>
        <taxon>Bacteria</taxon>
        <taxon>Pseudomonadati</taxon>
        <taxon>Thermodesulfobacteriota</taxon>
        <taxon>Desulfuromonadia</taxon>
        <taxon>Desulfuromonadales</taxon>
        <taxon>Geopsychrobacteraceae</taxon>
        <taxon>Malonomonas</taxon>
    </lineage>
</organism>
<feature type="transmembrane region" description="Helical" evidence="1">
    <location>
        <begin position="230"/>
        <end position="247"/>
    </location>
</feature>
<dbReference type="EMBL" id="FQZT01000008">
    <property type="protein sequence ID" value="SHJ45371.1"/>
    <property type="molecule type" value="Genomic_DNA"/>
</dbReference>